<sequence length="155" mass="17909">MKMIKLPLCIFIFISLSGCVQTLESRGRLYKPQASIISIFEIKNVTNPYKKALDCTYSVVGDSRAISRSADWRQDEDQKFSLTYNVKTMGGVYGLFREDWTVFVYVRSKRLILRYTKQSNLSANAFDNTHFVYKDEVEAVNHSSLKFYQCVSGRI</sequence>
<dbReference type="Proteomes" id="UP001170624">
    <property type="component" value="Unassembled WGS sequence"/>
</dbReference>
<reference evidence="1" key="1">
    <citation type="submission" date="2023-07" db="EMBL/GenBank/DDBJ databases">
        <title>Genome content predicts the carbon catabolic preferences of heterotrophic bacteria.</title>
        <authorList>
            <person name="Gralka M."/>
        </authorList>
    </citation>
    <scope>NUCLEOTIDE SEQUENCE</scope>
    <source>
        <strain evidence="1">G2M05</strain>
    </source>
</reference>
<accession>A0AAW7Y2Q5</accession>
<dbReference type="EMBL" id="JAUOPU010000007">
    <property type="protein sequence ID" value="MDO6542679.1"/>
    <property type="molecule type" value="Genomic_DNA"/>
</dbReference>
<evidence type="ECO:0008006" key="3">
    <source>
        <dbReference type="Google" id="ProtNLM"/>
    </source>
</evidence>
<protein>
    <recommendedName>
        <fullName evidence="3">Lipoprotein</fullName>
    </recommendedName>
</protein>
<proteinExistence type="predicted"/>
<name>A0AAW7Y2Q5_9GAMM</name>
<gene>
    <name evidence="1" type="ORF">Q4568_09045</name>
</gene>
<dbReference type="PROSITE" id="PS51257">
    <property type="entry name" value="PROKAR_LIPOPROTEIN"/>
    <property type="match status" value="1"/>
</dbReference>
<organism evidence="1 2">
    <name type="scientific">Photobacterium sanguinicancri</name>
    <dbReference type="NCBI Taxonomy" id="875932"/>
    <lineage>
        <taxon>Bacteria</taxon>
        <taxon>Pseudomonadati</taxon>
        <taxon>Pseudomonadota</taxon>
        <taxon>Gammaproteobacteria</taxon>
        <taxon>Vibrionales</taxon>
        <taxon>Vibrionaceae</taxon>
        <taxon>Photobacterium</taxon>
    </lineage>
</organism>
<dbReference type="AlphaFoldDB" id="A0AAW7Y2Q5"/>
<evidence type="ECO:0000313" key="1">
    <source>
        <dbReference type="EMBL" id="MDO6542679.1"/>
    </source>
</evidence>
<evidence type="ECO:0000313" key="2">
    <source>
        <dbReference type="Proteomes" id="UP001170624"/>
    </source>
</evidence>
<dbReference type="RefSeq" id="WP_303499168.1">
    <property type="nucleotide sequence ID" value="NZ_JAUOPU010000007.1"/>
</dbReference>
<comment type="caution">
    <text evidence="1">The sequence shown here is derived from an EMBL/GenBank/DDBJ whole genome shotgun (WGS) entry which is preliminary data.</text>
</comment>